<keyword evidence="6" id="KW-1185">Reference proteome</keyword>
<dbReference type="PRINTS" id="PR00081">
    <property type="entry name" value="GDHRDH"/>
</dbReference>
<dbReference type="GO" id="GO:0005737">
    <property type="term" value="C:cytoplasm"/>
    <property type="evidence" value="ECO:0007669"/>
    <property type="project" value="TreeGrafter"/>
</dbReference>
<comment type="similarity">
    <text evidence="1 4">Belongs to the short-chain dehydrogenases/reductases (SDR) family.</text>
</comment>
<evidence type="ECO:0000256" key="2">
    <source>
        <dbReference type="ARBA" id="ARBA00022857"/>
    </source>
</evidence>
<dbReference type="FunFam" id="3.40.50.720:FF:000643">
    <property type="entry name" value="Short chain dehydrogenase/reductase family oxidoreductase, putative"/>
    <property type="match status" value="1"/>
</dbReference>
<evidence type="ECO:0000256" key="4">
    <source>
        <dbReference type="RuleBase" id="RU000363"/>
    </source>
</evidence>
<dbReference type="Gene3D" id="3.40.50.720">
    <property type="entry name" value="NAD(P)-binding Rossmann-like Domain"/>
    <property type="match status" value="1"/>
</dbReference>
<dbReference type="PROSITE" id="PS00061">
    <property type="entry name" value="ADH_SHORT"/>
    <property type="match status" value="1"/>
</dbReference>
<dbReference type="InterPro" id="IPR020904">
    <property type="entry name" value="Sc_DH/Rdtase_CS"/>
</dbReference>
<dbReference type="Proteomes" id="UP000799437">
    <property type="component" value="Unassembled WGS sequence"/>
</dbReference>
<accession>A0A6A6WA56</accession>
<sequence length="318" mass="34463">MPYTSLKAPKFTVRGKSAIITGAGSGINLAFAKLLLSKGCNVLFADIALRPEAQNVVDEYTPTGEAGKPSAIFLPTDVTHWDQLSKMFEVAEKEFGQIDLVCPGAGIYEPHNSNFWHPPGTPLSRDLPDAGRYLTLDINLTHPIRTTQLAISSFLNPKTGDKASIANPKRIIHISSIAAQGAPVFVPIYSATKAGLSSFVRSLGSLEHTNGIRVNAVAPGVIETPLWREHPEKMHMIDESVDVWATPEEVAEAMLSCVESDNMVGGTILEVGHKHTRRIRQYNDPGPSGKGHTATKAHVAQQEVYDWLSQDGWGKPAV</sequence>
<reference evidence="5" key="1">
    <citation type="journal article" date="2020" name="Stud. Mycol.">
        <title>101 Dothideomycetes genomes: a test case for predicting lifestyles and emergence of pathogens.</title>
        <authorList>
            <person name="Haridas S."/>
            <person name="Albert R."/>
            <person name="Binder M."/>
            <person name="Bloem J."/>
            <person name="Labutti K."/>
            <person name="Salamov A."/>
            <person name="Andreopoulos B."/>
            <person name="Baker S."/>
            <person name="Barry K."/>
            <person name="Bills G."/>
            <person name="Bluhm B."/>
            <person name="Cannon C."/>
            <person name="Castanera R."/>
            <person name="Culley D."/>
            <person name="Daum C."/>
            <person name="Ezra D."/>
            <person name="Gonzalez J."/>
            <person name="Henrissat B."/>
            <person name="Kuo A."/>
            <person name="Liang C."/>
            <person name="Lipzen A."/>
            <person name="Lutzoni F."/>
            <person name="Magnuson J."/>
            <person name="Mondo S."/>
            <person name="Nolan M."/>
            <person name="Ohm R."/>
            <person name="Pangilinan J."/>
            <person name="Park H.-J."/>
            <person name="Ramirez L."/>
            <person name="Alfaro M."/>
            <person name="Sun H."/>
            <person name="Tritt A."/>
            <person name="Yoshinaga Y."/>
            <person name="Zwiers L.-H."/>
            <person name="Turgeon B."/>
            <person name="Goodwin S."/>
            <person name="Spatafora J."/>
            <person name="Crous P."/>
            <person name="Grigoriev I."/>
        </authorList>
    </citation>
    <scope>NUCLEOTIDE SEQUENCE</scope>
    <source>
        <strain evidence="5">CBS 121739</strain>
    </source>
</reference>
<gene>
    <name evidence="5" type="ORF">EJ05DRAFT_330392</name>
</gene>
<proteinExistence type="inferred from homology"/>
<dbReference type="OrthoDB" id="5296at2759"/>
<dbReference type="AlphaFoldDB" id="A0A6A6WA56"/>
<dbReference type="RefSeq" id="XP_033601500.1">
    <property type="nucleotide sequence ID" value="XM_033740846.1"/>
</dbReference>
<dbReference type="InterPro" id="IPR002347">
    <property type="entry name" value="SDR_fam"/>
</dbReference>
<dbReference type="GO" id="GO:0016616">
    <property type="term" value="F:oxidoreductase activity, acting on the CH-OH group of donors, NAD or NADP as acceptor"/>
    <property type="evidence" value="ECO:0007669"/>
    <property type="project" value="TreeGrafter"/>
</dbReference>
<evidence type="ECO:0000256" key="3">
    <source>
        <dbReference type="ARBA" id="ARBA00023002"/>
    </source>
</evidence>
<protein>
    <submittedName>
        <fullName evidence="5">NAD(P)-binding protein</fullName>
    </submittedName>
</protein>
<dbReference type="PANTHER" id="PTHR44229:SF4">
    <property type="entry name" value="15-HYDROXYPROSTAGLANDIN DEHYDROGENASE [NAD(+)]"/>
    <property type="match status" value="1"/>
</dbReference>
<dbReference type="PANTHER" id="PTHR44229">
    <property type="entry name" value="15-HYDROXYPROSTAGLANDIN DEHYDROGENASE [NAD(+)]"/>
    <property type="match status" value="1"/>
</dbReference>
<organism evidence="5 6">
    <name type="scientific">Pseudovirgaria hyperparasitica</name>
    <dbReference type="NCBI Taxonomy" id="470096"/>
    <lineage>
        <taxon>Eukaryota</taxon>
        <taxon>Fungi</taxon>
        <taxon>Dikarya</taxon>
        <taxon>Ascomycota</taxon>
        <taxon>Pezizomycotina</taxon>
        <taxon>Dothideomycetes</taxon>
        <taxon>Dothideomycetes incertae sedis</taxon>
        <taxon>Acrospermales</taxon>
        <taxon>Acrospermaceae</taxon>
        <taxon>Pseudovirgaria</taxon>
    </lineage>
</organism>
<dbReference type="EMBL" id="ML996570">
    <property type="protein sequence ID" value="KAF2759049.1"/>
    <property type="molecule type" value="Genomic_DNA"/>
</dbReference>
<dbReference type="InterPro" id="IPR036291">
    <property type="entry name" value="NAD(P)-bd_dom_sf"/>
</dbReference>
<name>A0A6A6WA56_9PEZI</name>
<evidence type="ECO:0000313" key="6">
    <source>
        <dbReference type="Proteomes" id="UP000799437"/>
    </source>
</evidence>
<evidence type="ECO:0000256" key="1">
    <source>
        <dbReference type="ARBA" id="ARBA00006484"/>
    </source>
</evidence>
<dbReference type="GeneID" id="54481900"/>
<dbReference type="PRINTS" id="PR00080">
    <property type="entry name" value="SDRFAMILY"/>
</dbReference>
<dbReference type="Pfam" id="PF00106">
    <property type="entry name" value="adh_short"/>
    <property type="match status" value="1"/>
</dbReference>
<keyword evidence="3" id="KW-0560">Oxidoreductase</keyword>
<dbReference type="SUPFAM" id="SSF51735">
    <property type="entry name" value="NAD(P)-binding Rossmann-fold domains"/>
    <property type="match status" value="1"/>
</dbReference>
<keyword evidence="2" id="KW-0521">NADP</keyword>
<evidence type="ECO:0000313" key="5">
    <source>
        <dbReference type="EMBL" id="KAF2759049.1"/>
    </source>
</evidence>